<gene>
    <name evidence="1" type="ORF">PCOR1329_LOCUS85245</name>
</gene>
<keyword evidence="2" id="KW-1185">Reference proteome</keyword>
<protein>
    <submittedName>
        <fullName evidence="1">Uncharacterized protein</fullName>
    </submittedName>
</protein>
<dbReference type="Proteomes" id="UP001189429">
    <property type="component" value="Unassembled WGS sequence"/>
</dbReference>
<comment type="caution">
    <text evidence="1">The sequence shown here is derived from an EMBL/GenBank/DDBJ whole genome shotgun (WGS) entry which is preliminary data.</text>
</comment>
<reference evidence="1" key="1">
    <citation type="submission" date="2023-10" db="EMBL/GenBank/DDBJ databases">
        <authorList>
            <person name="Chen Y."/>
            <person name="Shah S."/>
            <person name="Dougan E. K."/>
            <person name="Thang M."/>
            <person name="Chan C."/>
        </authorList>
    </citation>
    <scope>NUCLEOTIDE SEQUENCE [LARGE SCALE GENOMIC DNA]</scope>
</reference>
<name>A0ABN9YGG1_9DINO</name>
<evidence type="ECO:0000313" key="2">
    <source>
        <dbReference type="Proteomes" id="UP001189429"/>
    </source>
</evidence>
<organism evidence="1 2">
    <name type="scientific">Prorocentrum cordatum</name>
    <dbReference type="NCBI Taxonomy" id="2364126"/>
    <lineage>
        <taxon>Eukaryota</taxon>
        <taxon>Sar</taxon>
        <taxon>Alveolata</taxon>
        <taxon>Dinophyceae</taxon>
        <taxon>Prorocentrales</taxon>
        <taxon>Prorocentraceae</taxon>
        <taxon>Prorocentrum</taxon>
    </lineage>
</organism>
<proteinExistence type="predicted"/>
<sequence length="383" mass="39710">MGKIRLNAASFYKDPSSYIARPIVSETAVVRLYTSAGLKRLALAPTCATSPVEYTLTADEADIGTWGKLERVAAPYSAIRSAPLRAAIDSGLASSPGIPGSNEDFDDLIAVVGGWRKPGGTTKWVLMPLTLLEALAGIGSAAAVEAELFRFGAVEVLAPNTSVQDTPAGLKSDDVVLAAPISIDSAGKRTGFYGGRACLKAEGAICSEVFALSSSLGPLSAGAAKVDQPFAGLNAARALVYGLCTGAARLDDRMELSFRRMGGAAAILSGLLGTSVEEIEEAAPVHVALAACRAVGRVVKGHACAPEPKALGPARHAHRQCQLGATRTRAQESTVTESVARAARVRDHAFDYIGLASTIAPPPAAIRVWVFFYGAPLEPREAG</sequence>
<evidence type="ECO:0000313" key="1">
    <source>
        <dbReference type="EMBL" id="CAK0911328.1"/>
    </source>
</evidence>
<dbReference type="EMBL" id="CAUYUJ010022560">
    <property type="protein sequence ID" value="CAK0911328.1"/>
    <property type="molecule type" value="Genomic_DNA"/>
</dbReference>
<accession>A0ABN9YGG1</accession>